<keyword evidence="10" id="KW-1185">Reference proteome</keyword>
<evidence type="ECO:0000256" key="1">
    <source>
        <dbReference type="ARBA" id="ARBA00010373"/>
    </source>
</evidence>
<evidence type="ECO:0000256" key="4">
    <source>
        <dbReference type="ARBA" id="ARBA00023211"/>
    </source>
</evidence>
<dbReference type="GO" id="GO:0009117">
    <property type="term" value="P:nucleotide metabolic process"/>
    <property type="evidence" value="ECO:0007669"/>
    <property type="project" value="UniProtKB-UniRule"/>
</dbReference>
<reference evidence="9 10" key="1">
    <citation type="submission" date="2016-02" db="EMBL/GenBank/DDBJ databases">
        <title>Genome sequence of Clostridium tepidiprofundi DSM 19306.</title>
        <authorList>
            <person name="Poehlein A."/>
            <person name="Daniel R."/>
        </authorList>
    </citation>
    <scope>NUCLEOTIDE SEQUENCE [LARGE SCALE GENOMIC DNA]</scope>
    <source>
        <strain evidence="9 10">DSM 19306</strain>
    </source>
</reference>
<dbReference type="GO" id="GO:0006015">
    <property type="term" value="P:5-phosphoribose 1-diphosphate biosynthetic process"/>
    <property type="evidence" value="ECO:0007669"/>
    <property type="project" value="UniProtKB-UniPathway"/>
</dbReference>
<dbReference type="AlphaFoldDB" id="A0A151B6Z3"/>
<dbReference type="GO" id="GO:0030145">
    <property type="term" value="F:manganese ion binding"/>
    <property type="evidence" value="ECO:0007669"/>
    <property type="project" value="UniProtKB-UniRule"/>
</dbReference>
<feature type="binding site" evidence="6">
    <location>
        <position position="343"/>
    </location>
    <ligand>
        <name>Mn(2+)</name>
        <dbReference type="ChEBI" id="CHEBI:29035"/>
        <label>2</label>
    </ligand>
</feature>
<dbReference type="SUPFAM" id="SSF53649">
    <property type="entry name" value="Alkaline phosphatase-like"/>
    <property type="match status" value="1"/>
</dbReference>
<evidence type="ECO:0000259" key="8">
    <source>
        <dbReference type="Pfam" id="PF01676"/>
    </source>
</evidence>
<dbReference type="HAMAP" id="MF_00740">
    <property type="entry name" value="Phosphopentomut"/>
    <property type="match status" value="1"/>
</dbReference>
<dbReference type="PANTHER" id="PTHR21110:SF0">
    <property type="entry name" value="PHOSPHOPENTOMUTASE"/>
    <property type="match status" value="1"/>
</dbReference>
<dbReference type="PANTHER" id="PTHR21110">
    <property type="entry name" value="PHOSPHOPENTOMUTASE"/>
    <property type="match status" value="1"/>
</dbReference>
<dbReference type="UniPathway" id="UPA00087">
    <property type="reaction ID" value="UER00173"/>
</dbReference>
<sequence length="400" mass="44180">MLFNAKVMTNRVILIVLDSVGMGELPDSAEYGDKGSNTIGNISKKIGGLKLPNLEKLGLGNIDGMVGIEKCEDAIGAYGRCAELSKGKDTITGHWEMSGIILNTPLNTYPNGFPDDIIKEFEEKIGTKILGNKVASGTEIIKELGEEHQKTGYPIVYTSADSVFQIAAHEDVIPLEKLYDMCMIARKMLVGDKMVGRVIARPFIGDKGEYTRTANRHDYAIDPFDKTILEYISEKDLNVMAVGKIEDIFNGKGITDAVHTKGNMDGVDKTLEYIKTNKAGLIFTNLVDFDMKYGHRNDVEGYANALVEFDNRLPEIIDAMSEQDVLIITADHGCDPTTSSTDHSREYIPVLIYGSQIKPNVNIGTRKCFCDIGKTILDVLNIENELNGESFKKVILQDKH</sequence>
<dbReference type="NCBIfam" id="NF003766">
    <property type="entry name" value="PRK05362.1"/>
    <property type="match status" value="1"/>
</dbReference>
<evidence type="ECO:0000313" key="9">
    <source>
        <dbReference type="EMBL" id="KYH35708.1"/>
    </source>
</evidence>
<dbReference type="GO" id="GO:0008973">
    <property type="term" value="F:phosphopentomutase activity"/>
    <property type="evidence" value="ECO:0007669"/>
    <property type="project" value="UniProtKB-UniRule"/>
</dbReference>
<comment type="pathway">
    <text evidence="6">Carbohydrate degradation; 2-deoxy-D-ribose 1-phosphate degradation; D-glyceraldehyde 3-phosphate and acetaldehyde from 2-deoxy-alpha-D-ribose 1-phosphate: step 1/2.</text>
</comment>
<keyword evidence="2 6" id="KW-0963">Cytoplasm</keyword>
<feature type="binding site" evidence="6">
    <location>
        <position position="290"/>
    </location>
    <ligand>
        <name>Mn(2+)</name>
        <dbReference type="ChEBI" id="CHEBI:29035"/>
        <label>2</label>
    </ligand>
</feature>
<dbReference type="Proteomes" id="UP000075531">
    <property type="component" value="Unassembled WGS sequence"/>
</dbReference>
<organism evidence="9 10">
    <name type="scientific">Clostridium tepidiprofundi DSM 19306</name>
    <dbReference type="NCBI Taxonomy" id="1121338"/>
    <lineage>
        <taxon>Bacteria</taxon>
        <taxon>Bacillati</taxon>
        <taxon>Bacillota</taxon>
        <taxon>Clostridia</taxon>
        <taxon>Eubacteriales</taxon>
        <taxon>Clostridiaceae</taxon>
        <taxon>Clostridium</taxon>
    </lineage>
</organism>
<comment type="catalytic activity">
    <reaction evidence="6">
        <text>alpha-D-ribose 1-phosphate = D-ribose 5-phosphate</text>
        <dbReference type="Rhea" id="RHEA:18793"/>
        <dbReference type="ChEBI" id="CHEBI:57720"/>
        <dbReference type="ChEBI" id="CHEBI:78346"/>
        <dbReference type="EC" id="5.4.2.7"/>
    </reaction>
</comment>
<dbReference type="GO" id="GO:0000287">
    <property type="term" value="F:magnesium ion binding"/>
    <property type="evidence" value="ECO:0007669"/>
    <property type="project" value="UniProtKB-UniRule"/>
</dbReference>
<dbReference type="InterPro" id="IPR024052">
    <property type="entry name" value="Phosphopentomutase_DeoB_cap_sf"/>
</dbReference>
<evidence type="ECO:0000256" key="6">
    <source>
        <dbReference type="HAMAP-Rule" id="MF_00740"/>
    </source>
</evidence>
<dbReference type="FunFam" id="3.30.70.1250:FF:000001">
    <property type="entry name" value="Phosphopentomutase"/>
    <property type="match status" value="1"/>
</dbReference>
<comment type="catalytic activity">
    <reaction evidence="6">
        <text>2-deoxy-alpha-D-ribose 1-phosphate = 2-deoxy-D-ribose 5-phosphate</text>
        <dbReference type="Rhea" id="RHEA:27658"/>
        <dbReference type="ChEBI" id="CHEBI:57259"/>
        <dbReference type="ChEBI" id="CHEBI:62877"/>
        <dbReference type="EC" id="5.4.2.7"/>
    </reaction>
</comment>
<dbReference type="InterPro" id="IPR006124">
    <property type="entry name" value="Metalloenzyme"/>
</dbReference>
<evidence type="ECO:0000256" key="2">
    <source>
        <dbReference type="ARBA" id="ARBA00022490"/>
    </source>
</evidence>
<dbReference type="GO" id="GO:0005829">
    <property type="term" value="C:cytosol"/>
    <property type="evidence" value="ECO:0007669"/>
    <property type="project" value="TreeGrafter"/>
</dbReference>
<feature type="binding site" evidence="6">
    <location>
        <position position="331"/>
    </location>
    <ligand>
        <name>Mn(2+)</name>
        <dbReference type="ChEBI" id="CHEBI:29035"/>
        <label>1</label>
    </ligand>
</feature>
<feature type="domain" description="Metalloenzyme" evidence="8">
    <location>
        <begin position="11"/>
        <end position="383"/>
    </location>
</feature>
<dbReference type="PATRIC" id="fig|1121338.3.peg.103"/>
<dbReference type="Pfam" id="PF01676">
    <property type="entry name" value="Metalloenzyme"/>
    <property type="match status" value="1"/>
</dbReference>
<dbReference type="InterPro" id="IPR010045">
    <property type="entry name" value="DeoB"/>
</dbReference>
<protein>
    <recommendedName>
        <fullName evidence="6 7">Phosphopentomutase</fullName>
        <ecNumber evidence="6 7">5.4.2.7</ecNumber>
    </recommendedName>
    <alternativeName>
        <fullName evidence="6">Phosphodeoxyribomutase</fullName>
    </alternativeName>
</protein>
<comment type="caution">
    <text evidence="9">The sequence shown here is derived from an EMBL/GenBank/DDBJ whole genome shotgun (WGS) entry which is preliminary data.</text>
</comment>
<dbReference type="NCBIfam" id="TIGR01696">
    <property type="entry name" value="deoB"/>
    <property type="match status" value="1"/>
</dbReference>
<dbReference type="SUPFAM" id="SSF143856">
    <property type="entry name" value="DeoB insert domain-like"/>
    <property type="match status" value="1"/>
</dbReference>
<feature type="binding site" evidence="6">
    <location>
        <position position="332"/>
    </location>
    <ligand>
        <name>Mn(2+)</name>
        <dbReference type="ChEBI" id="CHEBI:29035"/>
        <label>1</label>
    </ligand>
</feature>
<evidence type="ECO:0000313" key="10">
    <source>
        <dbReference type="Proteomes" id="UP000075531"/>
    </source>
</evidence>
<evidence type="ECO:0000256" key="3">
    <source>
        <dbReference type="ARBA" id="ARBA00022723"/>
    </source>
</evidence>
<evidence type="ECO:0000256" key="7">
    <source>
        <dbReference type="NCBIfam" id="TIGR01696"/>
    </source>
</evidence>
<dbReference type="EC" id="5.4.2.7" evidence="6 7"/>
<dbReference type="GO" id="GO:0006018">
    <property type="term" value="P:2-deoxyribose 1-phosphate catabolic process"/>
    <property type="evidence" value="ECO:0007669"/>
    <property type="project" value="UniProtKB-UniRule"/>
</dbReference>
<dbReference type="STRING" id="1121338.CLTEP_01010"/>
<keyword evidence="5 6" id="KW-0413">Isomerase</keyword>
<comment type="subcellular location">
    <subcellularLocation>
        <location evidence="6">Cytoplasm</location>
    </subcellularLocation>
</comment>
<comment type="function">
    <text evidence="6">Isomerase that catalyzes the conversion of deoxy-ribose 1-phosphate (dRib-1-P) and ribose 1-phosphate (Rib-1-P) to deoxy-ribose 5-phosphate (dRib-5-P) and ribose 5-phosphate (Rib-5-P), respectively.</text>
</comment>
<dbReference type="CDD" id="cd16009">
    <property type="entry name" value="PPM"/>
    <property type="match status" value="1"/>
</dbReference>
<comment type="similarity">
    <text evidence="1 6">Belongs to the phosphopentomutase family.</text>
</comment>
<feature type="binding site" evidence="6">
    <location>
        <position position="18"/>
    </location>
    <ligand>
        <name>Mn(2+)</name>
        <dbReference type="ChEBI" id="CHEBI:29035"/>
        <label>1</label>
    </ligand>
</feature>
<keyword evidence="4 6" id="KW-0464">Manganese</keyword>
<dbReference type="Gene3D" id="3.30.70.1250">
    <property type="entry name" value="Phosphopentomutase"/>
    <property type="match status" value="1"/>
</dbReference>
<accession>A0A151B6Z3</accession>
<gene>
    <name evidence="6 9" type="primary">deoB</name>
    <name evidence="9" type="ORF">CLTEP_01010</name>
</gene>
<keyword evidence="3 6" id="KW-0479">Metal-binding</keyword>
<dbReference type="PIRSF" id="PIRSF001491">
    <property type="entry name" value="Ppentomutase"/>
    <property type="match status" value="1"/>
</dbReference>
<dbReference type="Gene3D" id="3.40.720.10">
    <property type="entry name" value="Alkaline Phosphatase, subunit A"/>
    <property type="match status" value="1"/>
</dbReference>
<feature type="binding site" evidence="6">
    <location>
        <position position="295"/>
    </location>
    <ligand>
        <name>Mn(2+)</name>
        <dbReference type="ChEBI" id="CHEBI:29035"/>
        <label>2</label>
    </ligand>
</feature>
<dbReference type="GO" id="GO:0043094">
    <property type="term" value="P:metabolic compound salvage"/>
    <property type="evidence" value="ECO:0007669"/>
    <property type="project" value="UniProtKB-UniRule"/>
</dbReference>
<name>A0A151B6Z3_9CLOT</name>
<dbReference type="EMBL" id="LTBA01000001">
    <property type="protein sequence ID" value="KYH35708.1"/>
    <property type="molecule type" value="Genomic_DNA"/>
</dbReference>
<dbReference type="InterPro" id="IPR017850">
    <property type="entry name" value="Alkaline_phosphatase_core_sf"/>
</dbReference>
<proteinExistence type="inferred from homology"/>
<evidence type="ECO:0000256" key="5">
    <source>
        <dbReference type="ARBA" id="ARBA00023235"/>
    </source>
</evidence>
<comment type="cofactor">
    <cofactor evidence="6">
        <name>Mn(2+)</name>
        <dbReference type="ChEBI" id="CHEBI:29035"/>
    </cofactor>
    <text evidence="6">Binds 2 manganese ions.</text>
</comment>